<evidence type="ECO:0000313" key="2">
    <source>
        <dbReference type="EMBL" id="GFY75076.1"/>
    </source>
</evidence>
<protein>
    <submittedName>
        <fullName evidence="2">Uncharacterized protein</fullName>
    </submittedName>
</protein>
<feature type="region of interest" description="Disordered" evidence="1">
    <location>
        <begin position="54"/>
        <end position="94"/>
    </location>
</feature>
<evidence type="ECO:0000313" key="3">
    <source>
        <dbReference type="Proteomes" id="UP000886998"/>
    </source>
</evidence>
<name>A0A8X6YQB1_9ARAC</name>
<evidence type="ECO:0000256" key="1">
    <source>
        <dbReference type="SAM" id="MobiDB-lite"/>
    </source>
</evidence>
<feature type="compositionally biased region" description="Basic and acidic residues" evidence="1">
    <location>
        <begin position="82"/>
        <end position="94"/>
    </location>
</feature>
<gene>
    <name evidence="2" type="ORF">TNIN_148381</name>
</gene>
<keyword evidence="3" id="KW-1185">Reference proteome</keyword>
<sequence>MEWRIIVKGLHFAGIDDDNDPTLLDQNRRLDEYQRRQQLAVNESASQPYCNTPGCTIHETPPNSPTKINTKSQDLIKNTATKRKETRADLHPLK</sequence>
<reference evidence="2" key="1">
    <citation type="submission" date="2020-08" db="EMBL/GenBank/DDBJ databases">
        <title>Multicomponent nature underlies the extraordinary mechanical properties of spider dragline silk.</title>
        <authorList>
            <person name="Kono N."/>
            <person name="Nakamura H."/>
            <person name="Mori M."/>
            <person name="Yoshida Y."/>
            <person name="Ohtoshi R."/>
            <person name="Malay A.D."/>
            <person name="Moran D.A.P."/>
            <person name="Tomita M."/>
            <person name="Numata K."/>
            <person name="Arakawa K."/>
        </authorList>
    </citation>
    <scope>NUCLEOTIDE SEQUENCE</scope>
</reference>
<dbReference type="AlphaFoldDB" id="A0A8X6YQB1"/>
<dbReference type="Proteomes" id="UP000886998">
    <property type="component" value="Unassembled WGS sequence"/>
</dbReference>
<feature type="compositionally biased region" description="Polar residues" evidence="1">
    <location>
        <begin position="65"/>
        <end position="79"/>
    </location>
</feature>
<accession>A0A8X6YQB1</accession>
<proteinExistence type="predicted"/>
<comment type="caution">
    <text evidence="2">The sequence shown here is derived from an EMBL/GenBank/DDBJ whole genome shotgun (WGS) entry which is preliminary data.</text>
</comment>
<organism evidence="2 3">
    <name type="scientific">Trichonephila inaurata madagascariensis</name>
    <dbReference type="NCBI Taxonomy" id="2747483"/>
    <lineage>
        <taxon>Eukaryota</taxon>
        <taxon>Metazoa</taxon>
        <taxon>Ecdysozoa</taxon>
        <taxon>Arthropoda</taxon>
        <taxon>Chelicerata</taxon>
        <taxon>Arachnida</taxon>
        <taxon>Araneae</taxon>
        <taxon>Araneomorphae</taxon>
        <taxon>Entelegynae</taxon>
        <taxon>Araneoidea</taxon>
        <taxon>Nephilidae</taxon>
        <taxon>Trichonephila</taxon>
        <taxon>Trichonephila inaurata</taxon>
    </lineage>
</organism>
<dbReference type="EMBL" id="BMAV01021125">
    <property type="protein sequence ID" value="GFY75076.1"/>
    <property type="molecule type" value="Genomic_DNA"/>
</dbReference>